<dbReference type="InterPro" id="IPR036850">
    <property type="entry name" value="NDK-like_dom_sf"/>
</dbReference>
<dbReference type="RefSeq" id="WP_311543643.1">
    <property type="nucleotide sequence ID" value="NZ_JAVREK010000003.1"/>
</dbReference>
<evidence type="ECO:0000313" key="11">
    <source>
        <dbReference type="Proteomes" id="UP001183226"/>
    </source>
</evidence>
<protein>
    <recommendedName>
        <fullName evidence="6">Nucleoside diphosphate kinase</fullName>
        <shortName evidence="6">NDK</shortName>
        <shortName evidence="6">NDP kinase</shortName>
        <ecNumber evidence="6">2.7.4.6</ecNumber>
    </recommendedName>
    <alternativeName>
        <fullName evidence="6">Nucleoside-2-P kinase</fullName>
    </alternativeName>
</protein>
<evidence type="ECO:0000256" key="5">
    <source>
        <dbReference type="ARBA" id="ARBA00023080"/>
    </source>
</evidence>
<feature type="binding site" evidence="6 7">
    <location>
        <position position="91"/>
    </location>
    <ligand>
        <name>ATP</name>
        <dbReference type="ChEBI" id="CHEBI:30616"/>
    </ligand>
</feature>
<keyword evidence="6" id="KW-0547">Nucleotide-binding</keyword>
<feature type="binding site" evidence="6 7">
    <location>
        <position position="85"/>
    </location>
    <ligand>
        <name>ATP</name>
        <dbReference type="ChEBI" id="CHEBI:30616"/>
    </ligand>
</feature>
<comment type="function">
    <text evidence="6">Major role in the synthesis of nucleoside triphosphates other than ATP. The ATP gamma phosphate is transferred to the NDP beta phosphate via a ping-pong mechanism, using a phosphorylated active-site intermediate.</text>
</comment>
<keyword evidence="5 6" id="KW-0546">Nucleotide metabolism</keyword>
<comment type="caution">
    <text evidence="10">The sequence shown here is derived from an EMBL/GenBank/DDBJ whole genome shotgun (WGS) entry which is preliminary data.</text>
</comment>
<feature type="active site" description="Pros-phosphohistidine intermediate" evidence="6 7">
    <location>
        <position position="115"/>
    </location>
</feature>
<feature type="binding site" evidence="6 7">
    <location>
        <position position="57"/>
    </location>
    <ligand>
        <name>ATP</name>
        <dbReference type="ChEBI" id="CHEBI:30616"/>
    </ligand>
</feature>
<evidence type="ECO:0000313" key="10">
    <source>
        <dbReference type="EMBL" id="MDT0301200.1"/>
    </source>
</evidence>
<keyword evidence="6" id="KW-0067">ATP-binding</keyword>
<sequence>MERTLVLIKPDGVRRSIIGETISRIERRGLRIVAMDLRTLDADTAKTHYEEHAERPFFESLVEFITGGPLVAMVVEGERAVEAFRALAGATDPVSAGPGTIRGDFALEVQQNIVHGSDSTYSAEREIKLFFPDLGV</sequence>
<keyword evidence="4 6" id="KW-0418">Kinase</keyword>
<dbReference type="NCBIfam" id="NF001908">
    <property type="entry name" value="PRK00668.1"/>
    <property type="match status" value="1"/>
</dbReference>
<feature type="binding site" evidence="6 7">
    <location>
        <position position="9"/>
    </location>
    <ligand>
        <name>ATP</name>
        <dbReference type="ChEBI" id="CHEBI:30616"/>
    </ligand>
</feature>
<dbReference type="Pfam" id="PF00334">
    <property type="entry name" value="NDK"/>
    <property type="match status" value="1"/>
</dbReference>
<reference evidence="11" key="1">
    <citation type="submission" date="2023-07" db="EMBL/GenBank/DDBJ databases">
        <title>30 novel species of actinomycetes from the DSMZ collection.</title>
        <authorList>
            <person name="Nouioui I."/>
        </authorList>
    </citation>
    <scope>NUCLEOTIDE SEQUENCE [LARGE SCALE GENOMIC DNA]</scope>
    <source>
        <strain evidence="11">DSM 45055</strain>
    </source>
</reference>
<name>A0ABU2KPJ2_9ACTN</name>
<organism evidence="10 11">
    <name type="scientific">Streptomonospora wellingtoniae</name>
    <dbReference type="NCBI Taxonomy" id="3075544"/>
    <lineage>
        <taxon>Bacteria</taxon>
        <taxon>Bacillati</taxon>
        <taxon>Actinomycetota</taxon>
        <taxon>Actinomycetes</taxon>
        <taxon>Streptosporangiales</taxon>
        <taxon>Nocardiopsidaceae</taxon>
        <taxon>Streptomonospora</taxon>
    </lineage>
</organism>
<dbReference type="PRINTS" id="PR01243">
    <property type="entry name" value="NUCDPKINASE"/>
</dbReference>
<keyword evidence="6" id="KW-0479">Metal-binding</keyword>
<comment type="catalytic activity">
    <reaction evidence="6">
        <text>a 2'-deoxyribonucleoside 5'-diphosphate + ATP = a 2'-deoxyribonucleoside 5'-triphosphate + ADP</text>
        <dbReference type="Rhea" id="RHEA:44640"/>
        <dbReference type="ChEBI" id="CHEBI:30616"/>
        <dbReference type="ChEBI" id="CHEBI:61560"/>
        <dbReference type="ChEBI" id="CHEBI:73316"/>
        <dbReference type="ChEBI" id="CHEBI:456216"/>
        <dbReference type="EC" id="2.7.4.6"/>
    </reaction>
</comment>
<dbReference type="GO" id="GO:0004550">
    <property type="term" value="F:nucleoside diphosphate kinase activity"/>
    <property type="evidence" value="ECO:0007669"/>
    <property type="project" value="UniProtKB-EC"/>
</dbReference>
<keyword evidence="6" id="KW-0963">Cytoplasm</keyword>
<evidence type="ECO:0000256" key="2">
    <source>
        <dbReference type="ARBA" id="ARBA00008142"/>
    </source>
</evidence>
<dbReference type="SUPFAM" id="SSF54919">
    <property type="entry name" value="Nucleoside diphosphate kinase, NDK"/>
    <property type="match status" value="1"/>
</dbReference>
<evidence type="ECO:0000259" key="9">
    <source>
        <dbReference type="SMART" id="SM00562"/>
    </source>
</evidence>
<dbReference type="PANTHER" id="PTHR11349">
    <property type="entry name" value="NUCLEOSIDE DIPHOSPHATE KINASE"/>
    <property type="match status" value="1"/>
</dbReference>
<keyword evidence="3 6" id="KW-0808">Transferase</keyword>
<dbReference type="EC" id="2.7.4.6" evidence="6"/>
<evidence type="ECO:0000256" key="4">
    <source>
        <dbReference type="ARBA" id="ARBA00022777"/>
    </source>
</evidence>
<comment type="subunit">
    <text evidence="6">Homotetramer.</text>
</comment>
<evidence type="ECO:0000256" key="6">
    <source>
        <dbReference type="HAMAP-Rule" id="MF_00451"/>
    </source>
</evidence>
<feature type="binding site" evidence="6 7">
    <location>
        <position position="102"/>
    </location>
    <ligand>
        <name>ATP</name>
        <dbReference type="ChEBI" id="CHEBI:30616"/>
    </ligand>
</feature>
<dbReference type="InterPro" id="IPR001564">
    <property type="entry name" value="Nucleoside_diP_kinase"/>
</dbReference>
<comment type="subcellular location">
    <subcellularLocation>
        <location evidence="6">Cytoplasm</location>
    </subcellularLocation>
</comment>
<comment type="catalytic activity">
    <reaction evidence="6">
        <text>a ribonucleoside 5'-diphosphate + ATP = a ribonucleoside 5'-triphosphate + ADP</text>
        <dbReference type="Rhea" id="RHEA:18113"/>
        <dbReference type="ChEBI" id="CHEBI:30616"/>
        <dbReference type="ChEBI" id="CHEBI:57930"/>
        <dbReference type="ChEBI" id="CHEBI:61557"/>
        <dbReference type="ChEBI" id="CHEBI:456216"/>
        <dbReference type="EC" id="2.7.4.6"/>
    </reaction>
</comment>
<gene>
    <name evidence="6 10" type="primary">ndk</name>
    <name evidence="10" type="ORF">RM446_03625</name>
</gene>
<dbReference type="CDD" id="cd04413">
    <property type="entry name" value="NDPk_I"/>
    <property type="match status" value="1"/>
</dbReference>
<dbReference type="PROSITE" id="PS51374">
    <property type="entry name" value="NDPK_LIKE"/>
    <property type="match status" value="1"/>
</dbReference>
<accession>A0ABU2KPJ2</accession>
<dbReference type="Gene3D" id="3.30.70.141">
    <property type="entry name" value="Nucleoside diphosphate kinase-like domain"/>
    <property type="match status" value="1"/>
</dbReference>
<dbReference type="HAMAP" id="MF_00451">
    <property type="entry name" value="NDP_kinase"/>
    <property type="match status" value="1"/>
</dbReference>
<evidence type="ECO:0000256" key="7">
    <source>
        <dbReference type="PROSITE-ProRule" id="PRU00706"/>
    </source>
</evidence>
<keyword evidence="6" id="KW-0460">Magnesium</keyword>
<evidence type="ECO:0000256" key="3">
    <source>
        <dbReference type="ARBA" id="ARBA00022679"/>
    </source>
</evidence>
<proteinExistence type="inferred from homology"/>
<dbReference type="EMBL" id="JAVREK010000003">
    <property type="protein sequence ID" value="MDT0301200.1"/>
    <property type="molecule type" value="Genomic_DNA"/>
</dbReference>
<keyword evidence="11" id="KW-1185">Reference proteome</keyword>
<comment type="cofactor">
    <cofactor evidence="1 6">
        <name>Mg(2+)</name>
        <dbReference type="ChEBI" id="CHEBI:18420"/>
    </cofactor>
</comment>
<feature type="domain" description="Nucleoside diphosphate kinase-like" evidence="9">
    <location>
        <begin position="1"/>
        <end position="135"/>
    </location>
</feature>
<dbReference type="SMART" id="SM00562">
    <property type="entry name" value="NDK"/>
    <property type="match status" value="1"/>
</dbReference>
<dbReference type="InterPro" id="IPR034907">
    <property type="entry name" value="NDK-like_dom"/>
</dbReference>
<evidence type="ECO:0000256" key="1">
    <source>
        <dbReference type="ARBA" id="ARBA00001946"/>
    </source>
</evidence>
<keyword evidence="6" id="KW-0597">Phosphoprotein</keyword>
<dbReference type="Proteomes" id="UP001183226">
    <property type="component" value="Unassembled WGS sequence"/>
</dbReference>
<evidence type="ECO:0000256" key="8">
    <source>
        <dbReference type="RuleBase" id="RU004011"/>
    </source>
</evidence>
<comment type="similarity">
    <text evidence="2 6 7 8">Belongs to the NDK family.</text>
</comment>
<feature type="binding site" evidence="6 7">
    <location>
        <position position="112"/>
    </location>
    <ligand>
        <name>ATP</name>
        <dbReference type="ChEBI" id="CHEBI:30616"/>
    </ligand>
</feature>